<protein>
    <recommendedName>
        <fullName evidence="4">Major facilitator superfamily (MFS) profile domain-containing protein</fullName>
    </recommendedName>
</protein>
<evidence type="ECO:0000256" key="1">
    <source>
        <dbReference type="SAM" id="Phobius"/>
    </source>
</evidence>
<organism evidence="2 3">
    <name type="scientific">Teichococcus vastitatis</name>
    <dbReference type="NCBI Taxonomy" id="2307076"/>
    <lineage>
        <taxon>Bacteria</taxon>
        <taxon>Pseudomonadati</taxon>
        <taxon>Pseudomonadota</taxon>
        <taxon>Alphaproteobacteria</taxon>
        <taxon>Acetobacterales</taxon>
        <taxon>Roseomonadaceae</taxon>
        <taxon>Roseomonas</taxon>
    </lineage>
</organism>
<dbReference type="EMBL" id="JALBUU010000004">
    <property type="protein sequence ID" value="MCI0752547.1"/>
    <property type="molecule type" value="Genomic_DNA"/>
</dbReference>
<keyword evidence="3" id="KW-1185">Reference proteome</keyword>
<sequence>MIGRASSPITAILLFSVGGFAHQMLSGLMYALGTDTFEPQEIATATGFAGMRGDLGGLSFSLIIGQLASRIGYEPLFARLSVFGITAFIIIALVLAERGDTAWRKPLSSDMPEVVAKG</sequence>
<evidence type="ECO:0000313" key="3">
    <source>
        <dbReference type="Proteomes" id="UP001201985"/>
    </source>
</evidence>
<dbReference type="InterPro" id="IPR036259">
    <property type="entry name" value="MFS_trans_sf"/>
</dbReference>
<feature type="transmembrane region" description="Helical" evidence="1">
    <location>
        <begin position="76"/>
        <end position="96"/>
    </location>
</feature>
<gene>
    <name evidence="2" type="ORF">MON41_02050</name>
</gene>
<proteinExistence type="predicted"/>
<evidence type="ECO:0000313" key="2">
    <source>
        <dbReference type="EMBL" id="MCI0752547.1"/>
    </source>
</evidence>
<comment type="caution">
    <text evidence="2">The sequence shown here is derived from an EMBL/GenBank/DDBJ whole genome shotgun (WGS) entry which is preliminary data.</text>
</comment>
<keyword evidence="1" id="KW-0812">Transmembrane</keyword>
<keyword evidence="1" id="KW-1133">Transmembrane helix</keyword>
<name>A0ABS9VZU2_9PROT</name>
<dbReference type="RefSeq" id="WP_238383972.1">
    <property type="nucleotide sequence ID" value="NZ_JALBUU010000004.1"/>
</dbReference>
<evidence type="ECO:0008006" key="4">
    <source>
        <dbReference type="Google" id="ProtNLM"/>
    </source>
</evidence>
<reference evidence="2 3" key="1">
    <citation type="submission" date="2022-03" db="EMBL/GenBank/DDBJ databases">
        <title>Complete genome analysis of Roseomonas KG 17.1 : a prolific producer of plant growth promoters.</title>
        <authorList>
            <person name="Saadouli I."/>
            <person name="Najjari A."/>
            <person name="Mosbah A."/>
            <person name="Ouzari H.I."/>
        </authorList>
    </citation>
    <scope>NUCLEOTIDE SEQUENCE [LARGE SCALE GENOMIC DNA]</scope>
    <source>
        <strain evidence="2 3">KG17-1</strain>
    </source>
</reference>
<dbReference type="Proteomes" id="UP001201985">
    <property type="component" value="Unassembled WGS sequence"/>
</dbReference>
<dbReference type="SUPFAM" id="SSF103473">
    <property type="entry name" value="MFS general substrate transporter"/>
    <property type="match status" value="1"/>
</dbReference>
<keyword evidence="1" id="KW-0472">Membrane</keyword>
<accession>A0ABS9VZU2</accession>
<dbReference type="Gene3D" id="1.20.1250.20">
    <property type="entry name" value="MFS general substrate transporter like domains"/>
    <property type="match status" value="1"/>
</dbReference>
<feature type="transmembrane region" description="Helical" evidence="1">
    <location>
        <begin position="12"/>
        <end position="32"/>
    </location>
</feature>